<keyword evidence="3" id="KW-0547">Nucleotide-binding</keyword>
<keyword evidence="2" id="KW-0813">Transport</keyword>
<keyword evidence="4 6" id="KW-0067">ATP-binding</keyword>
<dbReference type="PANTHER" id="PTHR42798:SF2">
    <property type="entry name" value="ABC TRANSPORTER ATP-BINDING PROTEIN MG467-RELATED"/>
    <property type="match status" value="1"/>
</dbReference>
<dbReference type="InterPro" id="IPR003439">
    <property type="entry name" value="ABC_transporter-like_ATP-bd"/>
</dbReference>
<reference evidence="6 7" key="1">
    <citation type="submission" date="2023-09" db="EMBL/GenBank/DDBJ databases">
        <authorList>
            <person name="Qi X."/>
        </authorList>
    </citation>
    <scope>NUCLEOTIDE SEQUENCE [LARGE SCALE GENOMIC DNA]</scope>
    <source>
        <strain evidence="6 7">S1-1</strain>
    </source>
</reference>
<evidence type="ECO:0000256" key="4">
    <source>
        <dbReference type="ARBA" id="ARBA00022840"/>
    </source>
</evidence>
<evidence type="ECO:0000259" key="5">
    <source>
        <dbReference type="PROSITE" id="PS50893"/>
    </source>
</evidence>
<comment type="similarity">
    <text evidence="1">Belongs to the ABC transporter superfamily.</text>
</comment>
<keyword evidence="7" id="KW-1185">Reference proteome</keyword>
<dbReference type="EMBL" id="CP136600">
    <property type="protein sequence ID" value="WOH37793.1"/>
    <property type="molecule type" value="Genomic_DNA"/>
</dbReference>
<dbReference type="Gene3D" id="3.40.50.300">
    <property type="entry name" value="P-loop containing nucleotide triphosphate hydrolases"/>
    <property type="match status" value="1"/>
</dbReference>
<feature type="domain" description="ABC transporter" evidence="5">
    <location>
        <begin position="3"/>
        <end position="223"/>
    </location>
</feature>
<evidence type="ECO:0000256" key="3">
    <source>
        <dbReference type="ARBA" id="ARBA00022741"/>
    </source>
</evidence>
<evidence type="ECO:0000313" key="7">
    <source>
        <dbReference type="Proteomes" id="UP001301442"/>
    </source>
</evidence>
<accession>A0ABZ0GQC2</accession>
<dbReference type="Proteomes" id="UP001301442">
    <property type="component" value="Chromosome"/>
</dbReference>
<gene>
    <name evidence="6" type="ORF">RI844_00725</name>
</gene>
<dbReference type="InterPro" id="IPR003593">
    <property type="entry name" value="AAA+_ATPase"/>
</dbReference>
<dbReference type="InterPro" id="IPR027417">
    <property type="entry name" value="P-loop_NTPase"/>
</dbReference>
<dbReference type="RefSeq" id="WP_348396571.1">
    <property type="nucleotide sequence ID" value="NZ_CP136600.1"/>
</dbReference>
<sequence>MLVTISDLTHWVSDGTNKRRVLSNLSMQLEQNECIALMGDSGCGKTTLLNLIAGLEPIQQGEIKVAELELHQANERELSKLRKQQLGIIFQQFNLLSSLKVSDNVEFSARLANRLEPSLSKRLIRELGIYHLLDKYPNTLSGGEMQRVAIARALTAQPQLLLADEPTGDLDERNSDLVIAQLIKLVKSQHTALLMVTHSEHVARKMDKVYRLSDGKLELLVHLSAG</sequence>
<dbReference type="PANTHER" id="PTHR42798">
    <property type="entry name" value="LIPOPROTEIN-RELEASING SYSTEM ATP-BINDING PROTEIN LOLD"/>
    <property type="match status" value="1"/>
</dbReference>
<dbReference type="PROSITE" id="PS00211">
    <property type="entry name" value="ABC_TRANSPORTER_1"/>
    <property type="match status" value="1"/>
</dbReference>
<dbReference type="SUPFAM" id="SSF52540">
    <property type="entry name" value="P-loop containing nucleoside triphosphate hydrolases"/>
    <property type="match status" value="1"/>
</dbReference>
<dbReference type="SMART" id="SM00382">
    <property type="entry name" value="AAA"/>
    <property type="match status" value="1"/>
</dbReference>
<protein>
    <submittedName>
        <fullName evidence="6">ABC transporter ATP-binding protein</fullName>
    </submittedName>
</protein>
<name>A0ABZ0GQC2_9GAMM</name>
<dbReference type="PROSITE" id="PS50893">
    <property type="entry name" value="ABC_TRANSPORTER_2"/>
    <property type="match status" value="1"/>
</dbReference>
<organism evidence="6 7">
    <name type="scientific">Thalassotalea fonticola</name>
    <dbReference type="NCBI Taxonomy" id="3065649"/>
    <lineage>
        <taxon>Bacteria</taxon>
        <taxon>Pseudomonadati</taxon>
        <taxon>Pseudomonadota</taxon>
        <taxon>Gammaproteobacteria</taxon>
        <taxon>Alteromonadales</taxon>
        <taxon>Colwelliaceae</taxon>
        <taxon>Thalassotalea</taxon>
    </lineage>
</organism>
<proteinExistence type="inferred from homology"/>
<dbReference type="InterPro" id="IPR017871">
    <property type="entry name" value="ABC_transporter-like_CS"/>
</dbReference>
<dbReference type="CDD" id="cd03255">
    <property type="entry name" value="ABC_MJ0796_LolCDE_FtsE"/>
    <property type="match status" value="1"/>
</dbReference>
<dbReference type="InterPro" id="IPR017911">
    <property type="entry name" value="MacB-like_ATP-bd"/>
</dbReference>
<evidence type="ECO:0000256" key="2">
    <source>
        <dbReference type="ARBA" id="ARBA00022448"/>
    </source>
</evidence>
<evidence type="ECO:0000313" key="6">
    <source>
        <dbReference type="EMBL" id="WOH37793.1"/>
    </source>
</evidence>
<evidence type="ECO:0000256" key="1">
    <source>
        <dbReference type="ARBA" id="ARBA00005417"/>
    </source>
</evidence>
<dbReference type="Pfam" id="PF00005">
    <property type="entry name" value="ABC_tran"/>
    <property type="match status" value="1"/>
</dbReference>
<dbReference type="GO" id="GO:0005524">
    <property type="term" value="F:ATP binding"/>
    <property type="evidence" value="ECO:0007669"/>
    <property type="project" value="UniProtKB-KW"/>
</dbReference>